<dbReference type="EMBL" id="MVIE01000002">
    <property type="protein sequence ID" value="ORB46100.1"/>
    <property type="molecule type" value="Genomic_DNA"/>
</dbReference>
<dbReference type="SUPFAM" id="SSF54909">
    <property type="entry name" value="Dimeric alpha+beta barrel"/>
    <property type="match status" value="1"/>
</dbReference>
<evidence type="ECO:0000313" key="2">
    <source>
        <dbReference type="EMBL" id="ORB46100.1"/>
    </source>
</evidence>
<feature type="domain" description="ABM" evidence="1">
    <location>
        <begin position="1"/>
        <end position="74"/>
    </location>
</feature>
<dbReference type="AlphaFoldDB" id="A0A1X0IGG2"/>
<dbReference type="PANTHER" id="PTHR37811:SF2">
    <property type="entry name" value="ABM DOMAIN-CONTAINING PROTEIN"/>
    <property type="match status" value="1"/>
</dbReference>
<reference evidence="2 3" key="1">
    <citation type="submission" date="2017-02" db="EMBL/GenBank/DDBJ databases">
        <title>The new phylogeny of genus Mycobacterium.</title>
        <authorList>
            <person name="Tortoli E."/>
            <person name="Trovato A."/>
            <person name="Cirillo D.M."/>
        </authorList>
    </citation>
    <scope>NUCLEOTIDE SEQUENCE [LARGE SCALE GENOMIC DNA]</scope>
    <source>
        <strain evidence="2 3">DSM 45000</strain>
    </source>
</reference>
<accession>A0A1X0IGG2</accession>
<dbReference type="InterPro" id="IPR052936">
    <property type="entry name" value="Jasmonate_Hydroxylase-like"/>
</dbReference>
<gene>
    <name evidence="2" type="ORF">BST39_02125</name>
</gene>
<dbReference type="Proteomes" id="UP000192513">
    <property type="component" value="Unassembled WGS sequence"/>
</dbReference>
<evidence type="ECO:0000313" key="3">
    <source>
        <dbReference type="Proteomes" id="UP000192513"/>
    </source>
</evidence>
<dbReference type="InterPro" id="IPR011008">
    <property type="entry name" value="Dimeric_a/b-barrel"/>
</dbReference>
<dbReference type="InterPro" id="IPR007138">
    <property type="entry name" value="ABM_dom"/>
</dbReference>
<name>A0A1X0IGG2_9MYCO</name>
<dbReference type="PANTHER" id="PTHR37811">
    <property type="entry name" value="BLL5343 PROTEIN"/>
    <property type="match status" value="1"/>
</dbReference>
<keyword evidence="3" id="KW-1185">Reference proteome</keyword>
<sequence>MVIVVFRSRLRPDADLAALEALGARMYELGTQMPGFVDYKEFAAEDGETLTLVEFETEAQLLAWRNHPEHLETQVRARAEFFSEYAITVCEPRRAYHFNQADGRVESLGGIPSG</sequence>
<dbReference type="GO" id="GO:0004497">
    <property type="term" value="F:monooxygenase activity"/>
    <property type="evidence" value="ECO:0007669"/>
    <property type="project" value="UniProtKB-KW"/>
</dbReference>
<dbReference type="Gene3D" id="3.30.70.100">
    <property type="match status" value="1"/>
</dbReference>
<proteinExistence type="predicted"/>
<dbReference type="STRING" id="590652.BST39_02125"/>
<dbReference type="RefSeq" id="WP_083168299.1">
    <property type="nucleotide sequence ID" value="NZ_AP022619.1"/>
</dbReference>
<dbReference type="OrthoDB" id="9797060at2"/>
<keyword evidence="2" id="KW-0503">Monooxygenase</keyword>
<evidence type="ECO:0000259" key="1">
    <source>
        <dbReference type="Pfam" id="PF03992"/>
    </source>
</evidence>
<organism evidence="2 3">
    <name type="scientific">Mycobacterium paraseoulense</name>
    <dbReference type="NCBI Taxonomy" id="590652"/>
    <lineage>
        <taxon>Bacteria</taxon>
        <taxon>Bacillati</taxon>
        <taxon>Actinomycetota</taxon>
        <taxon>Actinomycetes</taxon>
        <taxon>Mycobacteriales</taxon>
        <taxon>Mycobacteriaceae</taxon>
        <taxon>Mycobacterium</taxon>
    </lineage>
</organism>
<comment type="caution">
    <text evidence="2">The sequence shown here is derived from an EMBL/GenBank/DDBJ whole genome shotgun (WGS) entry which is preliminary data.</text>
</comment>
<dbReference type="Pfam" id="PF03992">
    <property type="entry name" value="ABM"/>
    <property type="match status" value="1"/>
</dbReference>
<protein>
    <submittedName>
        <fullName evidence="2">Antibiotic biosynthesis monooxygenase</fullName>
    </submittedName>
</protein>
<keyword evidence="2" id="KW-0560">Oxidoreductase</keyword>